<dbReference type="InterPro" id="IPR050417">
    <property type="entry name" value="Sugar_Epim/Isomerase"/>
</dbReference>
<dbReference type="InterPro" id="IPR036237">
    <property type="entry name" value="Xyl_isomerase-like_sf"/>
</dbReference>
<dbReference type="AlphaFoldDB" id="A0A3E3HZ96"/>
<dbReference type="RefSeq" id="WP_117545265.1">
    <property type="nucleotide sequence ID" value="NZ_JALETP010000332.1"/>
</dbReference>
<organism evidence="3 4">
    <name type="scientific">Eisenbergiella massiliensis</name>
    <dbReference type="NCBI Taxonomy" id="1720294"/>
    <lineage>
        <taxon>Bacteria</taxon>
        <taxon>Bacillati</taxon>
        <taxon>Bacillota</taxon>
        <taxon>Clostridia</taxon>
        <taxon>Lachnospirales</taxon>
        <taxon>Lachnospiraceae</taxon>
        <taxon>Eisenbergiella</taxon>
    </lineage>
</organism>
<evidence type="ECO:0000313" key="3">
    <source>
        <dbReference type="EMBL" id="RGE57170.1"/>
    </source>
</evidence>
<protein>
    <submittedName>
        <fullName evidence="3">Sugar phosphate isomerase/epimerase</fullName>
    </submittedName>
</protein>
<dbReference type="SUPFAM" id="SSF51658">
    <property type="entry name" value="Xylose isomerase-like"/>
    <property type="match status" value="1"/>
</dbReference>
<evidence type="ECO:0000259" key="2">
    <source>
        <dbReference type="Pfam" id="PF01261"/>
    </source>
</evidence>
<dbReference type="Pfam" id="PF01261">
    <property type="entry name" value="AP_endonuc_2"/>
    <property type="match status" value="1"/>
</dbReference>
<dbReference type="InterPro" id="IPR013022">
    <property type="entry name" value="Xyl_isomerase-like_TIM-brl"/>
</dbReference>
<evidence type="ECO:0000256" key="1">
    <source>
        <dbReference type="ARBA" id="ARBA00023235"/>
    </source>
</evidence>
<dbReference type="PANTHER" id="PTHR43489">
    <property type="entry name" value="ISOMERASE"/>
    <property type="match status" value="1"/>
</dbReference>
<name>A0A3E3HZ96_9FIRM</name>
<comment type="caution">
    <text evidence="3">The sequence shown here is derived from an EMBL/GenBank/DDBJ whole genome shotgun (WGS) entry which is preliminary data.</text>
</comment>
<sequence>MKLSISNIAWSPQVDDEMYRFLQESGYSGIEIAPTRLFPDAPYAHCGEAQAFAVWLKETYGLAVSSMQSIWYGRKEKLFGTVEDRLVLTEYTKKAIDFASQIGCGNLVFGCPKNRWAEKEELKESAEPFFKELGDYALEKGTVLAMEANPPIYNTNYINTTTEALALVKKIGSKGFLVNLDLGTMIENKEALNVIAEDINLINHVHISEPNLKKISEHPIHKEIAGLLRNMEYTGYISIEMGRQENVQVTKKVIEYVREIFG</sequence>
<dbReference type="GO" id="GO:0034015">
    <property type="term" value="F:L-ribulose-5-phosphate 3-epimerase activity"/>
    <property type="evidence" value="ECO:0007669"/>
    <property type="project" value="TreeGrafter"/>
</dbReference>
<accession>A0A3E3HZ96</accession>
<dbReference type="PANTHER" id="PTHR43489:SF1">
    <property type="entry name" value="L-RIBULOSE-5-PHOSPHATE 3-EPIMERASE SGBU-RELATED"/>
    <property type="match status" value="1"/>
</dbReference>
<dbReference type="Gene3D" id="3.20.20.150">
    <property type="entry name" value="Divalent-metal-dependent TIM barrel enzymes"/>
    <property type="match status" value="1"/>
</dbReference>
<dbReference type="GO" id="GO:0019852">
    <property type="term" value="P:L-ascorbic acid metabolic process"/>
    <property type="evidence" value="ECO:0007669"/>
    <property type="project" value="TreeGrafter"/>
</dbReference>
<keyword evidence="1 3" id="KW-0413">Isomerase</keyword>
<dbReference type="EMBL" id="QVLV01000017">
    <property type="protein sequence ID" value="RGE57170.1"/>
    <property type="molecule type" value="Genomic_DNA"/>
</dbReference>
<reference evidence="3" key="1">
    <citation type="submission" date="2018-08" db="EMBL/GenBank/DDBJ databases">
        <title>A genome reference for cultivated species of the human gut microbiota.</title>
        <authorList>
            <person name="Zou Y."/>
            <person name="Xue W."/>
            <person name="Luo G."/>
        </authorList>
    </citation>
    <scope>NUCLEOTIDE SEQUENCE [LARGE SCALE GENOMIC DNA]</scope>
    <source>
        <strain evidence="3">TF05-5AC</strain>
    </source>
</reference>
<feature type="domain" description="Xylose isomerase-like TIM barrel" evidence="2">
    <location>
        <begin position="21"/>
        <end position="259"/>
    </location>
</feature>
<proteinExistence type="predicted"/>
<dbReference type="GeneID" id="86055457"/>
<gene>
    <name evidence="3" type="ORF">DXC51_20270</name>
</gene>
<evidence type="ECO:0000313" key="4">
    <source>
        <dbReference type="Proteomes" id="UP000260812"/>
    </source>
</evidence>
<dbReference type="Proteomes" id="UP000260812">
    <property type="component" value="Unassembled WGS sequence"/>
</dbReference>
<keyword evidence="4" id="KW-1185">Reference proteome</keyword>